<keyword evidence="3 6" id="KW-0812">Transmembrane</keyword>
<comment type="subcellular location">
    <subcellularLocation>
        <location evidence="1">Membrane</location>
        <topology evidence="1">Multi-pass membrane protein</topology>
    </subcellularLocation>
</comment>
<feature type="transmembrane region" description="Helical" evidence="6">
    <location>
        <begin position="12"/>
        <end position="34"/>
    </location>
</feature>
<protein>
    <submittedName>
        <fullName evidence="8">DMT(Drug/metabolite transporter) superfamily permease</fullName>
    </submittedName>
</protein>
<gene>
    <name evidence="8" type="ORF">SBA5_650002</name>
</gene>
<keyword evidence="4 6" id="KW-1133">Transmembrane helix</keyword>
<evidence type="ECO:0000313" key="9">
    <source>
        <dbReference type="Proteomes" id="UP000239735"/>
    </source>
</evidence>
<dbReference type="GO" id="GO:0016020">
    <property type="term" value="C:membrane"/>
    <property type="evidence" value="ECO:0007669"/>
    <property type="project" value="UniProtKB-SubCell"/>
</dbReference>
<accession>A0A2N9LYQ4</accession>
<dbReference type="InterPro" id="IPR050638">
    <property type="entry name" value="AA-Vitamin_Transporters"/>
</dbReference>
<evidence type="ECO:0000256" key="5">
    <source>
        <dbReference type="ARBA" id="ARBA00023136"/>
    </source>
</evidence>
<evidence type="ECO:0000256" key="4">
    <source>
        <dbReference type="ARBA" id="ARBA00022989"/>
    </source>
</evidence>
<dbReference type="AlphaFoldDB" id="A0A2N9LYQ4"/>
<dbReference type="PANTHER" id="PTHR32322:SF2">
    <property type="entry name" value="EAMA DOMAIN-CONTAINING PROTEIN"/>
    <property type="match status" value="1"/>
</dbReference>
<feature type="domain" description="EamA" evidence="7">
    <location>
        <begin position="165"/>
        <end position="302"/>
    </location>
</feature>
<dbReference type="SUPFAM" id="SSF103481">
    <property type="entry name" value="Multidrug resistance efflux transporter EmrE"/>
    <property type="match status" value="2"/>
</dbReference>
<feature type="domain" description="EamA" evidence="7">
    <location>
        <begin position="12"/>
        <end position="144"/>
    </location>
</feature>
<keyword evidence="5 6" id="KW-0472">Membrane</keyword>
<feature type="transmembrane region" description="Helical" evidence="6">
    <location>
        <begin position="98"/>
        <end position="120"/>
    </location>
</feature>
<evidence type="ECO:0000256" key="1">
    <source>
        <dbReference type="ARBA" id="ARBA00004141"/>
    </source>
</evidence>
<dbReference type="OrthoDB" id="3190463at2"/>
<dbReference type="Pfam" id="PF00892">
    <property type="entry name" value="EamA"/>
    <property type="match status" value="2"/>
</dbReference>
<evidence type="ECO:0000256" key="3">
    <source>
        <dbReference type="ARBA" id="ARBA00022692"/>
    </source>
</evidence>
<reference evidence="9" key="1">
    <citation type="submission" date="2018-02" db="EMBL/GenBank/DDBJ databases">
        <authorList>
            <person name="Hausmann B."/>
        </authorList>
    </citation>
    <scope>NUCLEOTIDE SEQUENCE [LARGE SCALE GENOMIC DNA]</scope>
    <source>
        <strain evidence="9">Peat soil MAG SbA5</strain>
    </source>
</reference>
<feature type="transmembrane region" description="Helical" evidence="6">
    <location>
        <begin position="127"/>
        <end position="144"/>
    </location>
</feature>
<dbReference type="InterPro" id="IPR037185">
    <property type="entry name" value="EmrE-like"/>
</dbReference>
<feature type="transmembrane region" description="Helical" evidence="6">
    <location>
        <begin position="164"/>
        <end position="183"/>
    </location>
</feature>
<feature type="transmembrane region" description="Helical" evidence="6">
    <location>
        <begin position="263"/>
        <end position="279"/>
    </location>
</feature>
<dbReference type="Proteomes" id="UP000239735">
    <property type="component" value="Unassembled WGS sequence"/>
</dbReference>
<dbReference type="InterPro" id="IPR000620">
    <property type="entry name" value="EamA_dom"/>
</dbReference>
<comment type="similarity">
    <text evidence="2">Belongs to the EamA transporter family.</text>
</comment>
<dbReference type="PANTHER" id="PTHR32322">
    <property type="entry name" value="INNER MEMBRANE TRANSPORTER"/>
    <property type="match status" value="1"/>
</dbReference>
<evidence type="ECO:0000256" key="2">
    <source>
        <dbReference type="ARBA" id="ARBA00007362"/>
    </source>
</evidence>
<proteinExistence type="inferred from homology"/>
<feature type="transmembrane region" description="Helical" evidence="6">
    <location>
        <begin position="40"/>
        <end position="59"/>
    </location>
</feature>
<feature type="transmembrane region" description="Helical" evidence="6">
    <location>
        <begin position="195"/>
        <end position="215"/>
    </location>
</feature>
<dbReference type="EMBL" id="OKRB01000125">
    <property type="protein sequence ID" value="SPE28364.1"/>
    <property type="molecule type" value="Genomic_DNA"/>
</dbReference>
<feature type="transmembrane region" description="Helical" evidence="6">
    <location>
        <begin position="71"/>
        <end position="92"/>
    </location>
</feature>
<sequence>MESSHHAARWKILLAFGIIYFVWGSTFYAIRVGVSEVPPLLLAAMRFLAAGLLLFVWVIARGERAPTGRQWMSASVLAFLIFVCDYGLLFWAQQRVPSGIAAVILATIPAFMALSEIILLRTQRLTIKLAAALLAGIAGVAVLMSHSLPLAGLGNPGGAPIDTAGATALIVAAISWSVASALARKLTLPESKVMSSAAQMLLGGVMLSLAATAHGELRGFHPLHVSHAAWIALLYLIFAGSIAGFTAYVWLLHRESPTRVGTYAYVNPVVAVIIGYWLGGEPLGSRTIVGGLFIVASVVAITSMQVKKPAPVPAFEDAD</sequence>
<name>A0A2N9LYQ4_9BACT</name>
<organism evidence="8 9">
    <name type="scientific">Candidatus Sulfuritelmatomonas gaucii</name>
    <dbReference type="NCBI Taxonomy" id="2043161"/>
    <lineage>
        <taxon>Bacteria</taxon>
        <taxon>Pseudomonadati</taxon>
        <taxon>Acidobacteriota</taxon>
        <taxon>Terriglobia</taxon>
        <taxon>Terriglobales</taxon>
        <taxon>Acidobacteriaceae</taxon>
        <taxon>Candidatus Sulfuritelmatomonas</taxon>
    </lineage>
</organism>
<evidence type="ECO:0000256" key="6">
    <source>
        <dbReference type="SAM" id="Phobius"/>
    </source>
</evidence>
<evidence type="ECO:0000259" key="7">
    <source>
        <dbReference type="Pfam" id="PF00892"/>
    </source>
</evidence>
<evidence type="ECO:0000313" key="8">
    <source>
        <dbReference type="EMBL" id="SPE28364.1"/>
    </source>
</evidence>
<feature type="transmembrane region" description="Helical" evidence="6">
    <location>
        <begin position="285"/>
        <end position="304"/>
    </location>
</feature>
<feature type="transmembrane region" description="Helical" evidence="6">
    <location>
        <begin position="227"/>
        <end position="251"/>
    </location>
</feature>